<dbReference type="InterPro" id="IPR011333">
    <property type="entry name" value="SKP1/BTB/POZ_sf"/>
</dbReference>
<name>A0A1L7X9W3_9HELO</name>
<evidence type="ECO:0000313" key="3">
    <source>
        <dbReference type="EMBL" id="CZR61814.1"/>
    </source>
</evidence>
<dbReference type="SMART" id="SM00225">
    <property type="entry name" value="BTB"/>
    <property type="match status" value="1"/>
</dbReference>
<dbReference type="Gene3D" id="3.30.710.10">
    <property type="entry name" value="Potassium Channel Kv1.1, Chain A"/>
    <property type="match status" value="1"/>
</dbReference>
<dbReference type="PANTHER" id="PTHR47843:SF2">
    <property type="entry name" value="BTB DOMAIN-CONTAINING PROTEIN"/>
    <property type="match status" value="1"/>
</dbReference>
<gene>
    <name evidence="3" type="ORF">PAC_11711</name>
</gene>
<sequence length="380" mass="42650">MATKRKLPWTDRGESSKRPNMSFASAVTNSCTFSNRSSSESPFMTPRVSGAMSASSASHLDFSTPQKFVTIHVGSSTEPFTIHKNIITHYSPFFSTAFNGQYFEGKTQSMKFEDGDIDILTFGTFVNWLYTQRAQNSSGDPLNLIEYAKLYTLFERFLIPDMTKSMLRYIEEVSPDEEYDSGNALHDFQEFAYGASGDDKLKHIAVVKTMLAMKKDNEDDLIENMPAAMMKDFTKSLMIGCVSLKGWEKGDAFAGVKSFKSPLRGRDVNIMSESPSYFSGRPAYSREPVRTRRSAYGGRINYDAIGELFDRHVVPSSTQGSSEEEEGEVWAEPEIEEGVVSEPEDNSDGEGEGEGDEEEPVIKFYDSGEEEEYDENAYNY</sequence>
<dbReference type="PANTHER" id="PTHR47843">
    <property type="entry name" value="BTB DOMAIN-CONTAINING PROTEIN-RELATED"/>
    <property type="match status" value="1"/>
</dbReference>
<dbReference type="EMBL" id="FJOG01000019">
    <property type="protein sequence ID" value="CZR61814.1"/>
    <property type="molecule type" value="Genomic_DNA"/>
</dbReference>
<accession>A0A1L7X9W3</accession>
<proteinExistence type="predicted"/>
<dbReference type="InterPro" id="IPR000210">
    <property type="entry name" value="BTB/POZ_dom"/>
</dbReference>
<dbReference type="OrthoDB" id="3556558at2759"/>
<evidence type="ECO:0000259" key="2">
    <source>
        <dbReference type="PROSITE" id="PS50097"/>
    </source>
</evidence>
<feature type="compositionally biased region" description="Acidic residues" evidence="1">
    <location>
        <begin position="322"/>
        <end position="359"/>
    </location>
</feature>
<dbReference type="PROSITE" id="PS50097">
    <property type="entry name" value="BTB"/>
    <property type="match status" value="1"/>
</dbReference>
<dbReference type="Proteomes" id="UP000184330">
    <property type="component" value="Unassembled WGS sequence"/>
</dbReference>
<feature type="region of interest" description="Disordered" evidence="1">
    <location>
        <begin position="1"/>
        <end position="20"/>
    </location>
</feature>
<dbReference type="CDD" id="cd18186">
    <property type="entry name" value="BTB_POZ_ZBTB_KLHL-like"/>
    <property type="match status" value="1"/>
</dbReference>
<reference evidence="3 4" key="1">
    <citation type="submission" date="2016-03" db="EMBL/GenBank/DDBJ databases">
        <authorList>
            <person name="Ploux O."/>
        </authorList>
    </citation>
    <scope>NUCLEOTIDE SEQUENCE [LARGE SCALE GENOMIC DNA]</scope>
    <source>
        <strain evidence="3 4">UAMH 11012</strain>
    </source>
</reference>
<feature type="compositionally biased region" description="Acidic residues" evidence="1">
    <location>
        <begin position="367"/>
        <end position="380"/>
    </location>
</feature>
<feature type="region of interest" description="Disordered" evidence="1">
    <location>
        <begin position="314"/>
        <end position="380"/>
    </location>
</feature>
<organism evidence="3 4">
    <name type="scientific">Phialocephala subalpina</name>
    <dbReference type="NCBI Taxonomy" id="576137"/>
    <lineage>
        <taxon>Eukaryota</taxon>
        <taxon>Fungi</taxon>
        <taxon>Dikarya</taxon>
        <taxon>Ascomycota</taxon>
        <taxon>Pezizomycotina</taxon>
        <taxon>Leotiomycetes</taxon>
        <taxon>Helotiales</taxon>
        <taxon>Mollisiaceae</taxon>
        <taxon>Phialocephala</taxon>
        <taxon>Phialocephala fortinii species complex</taxon>
    </lineage>
</organism>
<protein>
    <recommendedName>
        <fullName evidence="2">BTB domain-containing protein</fullName>
    </recommendedName>
</protein>
<evidence type="ECO:0000313" key="4">
    <source>
        <dbReference type="Proteomes" id="UP000184330"/>
    </source>
</evidence>
<evidence type="ECO:0000256" key="1">
    <source>
        <dbReference type="SAM" id="MobiDB-lite"/>
    </source>
</evidence>
<dbReference type="AlphaFoldDB" id="A0A1L7X9W3"/>
<dbReference type="Pfam" id="PF00651">
    <property type="entry name" value="BTB"/>
    <property type="match status" value="1"/>
</dbReference>
<keyword evidence="4" id="KW-1185">Reference proteome</keyword>
<feature type="compositionally biased region" description="Basic and acidic residues" evidence="1">
    <location>
        <begin position="8"/>
        <end position="17"/>
    </location>
</feature>
<feature type="domain" description="BTB" evidence="2">
    <location>
        <begin position="67"/>
        <end position="138"/>
    </location>
</feature>
<dbReference type="SUPFAM" id="SSF54695">
    <property type="entry name" value="POZ domain"/>
    <property type="match status" value="1"/>
</dbReference>